<evidence type="ECO:0000313" key="2">
    <source>
        <dbReference type="EMBL" id="RKP58079.1"/>
    </source>
</evidence>
<evidence type="ECO:0000259" key="1">
    <source>
        <dbReference type="PROSITE" id="PS51186"/>
    </source>
</evidence>
<reference evidence="2 3" key="1">
    <citation type="submission" date="2018-10" db="EMBL/GenBank/DDBJ databases">
        <title>Cohnella sp. M2MS4P-1, whole genome shotgun sequence.</title>
        <authorList>
            <person name="Tuo L."/>
        </authorList>
    </citation>
    <scope>NUCLEOTIDE SEQUENCE [LARGE SCALE GENOMIC DNA]</scope>
    <source>
        <strain evidence="2 3">M2MS4P-1</strain>
    </source>
</reference>
<keyword evidence="3" id="KW-1185">Reference proteome</keyword>
<dbReference type="Pfam" id="PF00583">
    <property type="entry name" value="Acetyltransf_1"/>
    <property type="match status" value="1"/>
</dbReference>
<dbReference type="PROSITE" id="PS51186">
    <property type="entry name" value="GNAT"/>
    <property type="match status" value="1"/>
</dbReference>
<dbReference type="Gene3D" id="3.40.630.30">
    <property type="match status" value="1"/>
</dbReference>
<evidence type="ECO:0000313" key="3">
    <source>
        <dbReference type="Proteomes" id="UP000282076"/>
    </source>
</evidence>
<proteinExistence type="predicted"/>
<dbReference type="SUPFAM" id="SSF55729">
    <property type="entry name" value="Acyl-CoA N-acyltransferases (Nat)"/>
    <property type="match status" value="1"/>
</dbReference>
<gene>
    <name evidence="2" type="ORF">D7Z26_00815</name>
</gene>
<dbReference type="InterPro" id="IPR016181">
    <property type="entry name" value="Acyl_CoA_acyltransferase"/>
</dbReference>
<accession>A0A494Y5X9</accession>
<organism evidence="2 3">
    <name type="scientific">Cohnella endophytica</name>
    <dbReference type="NCBI Taxonomy" id="2419778"/>
    <lineage>
        <taxon>Bacteria</taxon>
        <taxon>Bacillati</taxon>
        <taxon>Bacillota</taxon>
        <taxon>Bacilli</taxon>
        <taxon>Bacillales</taxon>
        <taxon>Paenibacillaceae</taxon>
        <taxon>Cohnella</taxon>
    </lineage>
</organism>
<dbReference type="EMBL" id="RBZM01000001">
    <property type="protein sequence ID" value="RKP58079.1"/>
    <property type="molecule type" value="Genomic_DNA"/>
</dbReference>
<dbReference type="GO" id="GO:0016747">
    <property type="term" value="F:acyltransferase activity, transferring groups other than amino-acyl groups"/>
    <property type="evidence" value="ECO:0007669"/>
    <property type="project" value="InterPro"/>
</dbReference>
<dbReference type="InterPro" id="IPR000182">
    <property type="entry name" value="GNAT_dom"/>
</dbReference>
<dbReference type="AlphaFoldDB" id="A0A494Y5X9"/>
<name>A0A494Y5X9_9BACL</name>
<dbReference type="OrthoDB" id="2830399at2"/>
<feature type="domain" description="N-acetyltransferase" evidence="1">
    <location>
        <begin position="1"/>
        <end position="154"/>
    </location>
</feature>
<comment type="caution">
    <text evidence="2">The sequence shown here is derived from an EMBL/GenBank/DDBJ whole genome shotgun (WGS) entry which is preliminary data.</text>
</comment>
<dbReference type="CDD" id="cd04301">
    <property type="entry name" value="NAT_SF"/>
    <property type="match status" value="1"/>
</dbReference>
<dbReference type="Proteomes" id="UP000282076">
    <property type="component" value="Unassembled WGS sequence"/>
</dbReference>
<keyword evidence="2" id="KW-0808">Transferase</keyword>
<sequence length="190" mass="22111">MDYHTTNQWDENIWREAERVYIEAFPEHGRKSRAVVRRMFERKLCTLHTWTEGMTTIAMALTAIDSSTRLLVIDYLAVREDKRGKGLGRACLADISVWAVTKAHCQGIVIEVEAEDTIENAERIKFWEKVGFRLTDYVHPYIWVPETYRAMYLNLEDSQAETYGANDGKLLFRAITRFHEKAYRGGDPES</sequence>
<protein>
    <submittedName>
        <fullName evidence="2">GNAT family N-acetyltransferase</fullName>
    </submittedName>
</protein>